<accession>A0A7K1KVQ3</accession>
<dbReference type="SUPFAM" id="SSF52540">
    <property type="entry name" value="P-loop containing nucleoside triphosphate hydrolases"/>
    <property type="match status" value="1"/>
</dbReference>
<dbReference type="GO" id="GO:0005524">
    <property type="term" value="F:ATP binding"/>
    <property type="evidence" value="ECO:0007669"/>
    <property type="project" value="UniProtKB-KW"/>
</dbReference>
<dbReference type="InterPro" id="IPR027417">
    <property type="entry name" value="P-loop_NTPase"/>
</dbReference>
<evidence type="ECO:0000256" key="2">
    <source>
        <dbReference type="ARBA" id="ARBA00022840"/>
    </source>
</evidence>
<dbReference type="PANTHER" id="PTHR16305:SF35">
    <property type="entry name" value="TRANSCRIPTIONAL ACTIVATOR DOMAIN"/>
    <property type="match status" value="1"/>
</dbReference>
<gene>
    <name evidence="4" type="ORF">GNZ18_06305</name>
</gene>
<organism evidence="4 5">
    <name type="scientific">Actinomadura litoris</name>
    <dbReference type="NCBI Taxonomy" id="2678616"/>
    <lineage>
        <taxon>Bacteria</taxon>
        <taxon>Bacillati</taxon>
        <taxon>Actinomycetota</taxon>
        <taxon>Actinomycetes</taxon>
        <taxon>Streptosporangiales</taxon>
        <taxon>Thermomonosporaceae</taxon>
        <taxon>Actinomadura</taxon>
    </lineage>
</organism>
<dbReference type="InterPro" id="IPR036388">
    <property type="entry name" value="WH-like_DNA-bd_sf"/>
</dbReference>
<evidence type="ECO:0000313" key="4">
    <source>
        <dbReference type="EMBL" id="MUN36209.1"/>
    </source>
</evidence>
<keyword evidence="5" id="KW-1185">Reference proteome</keyword>
<keyword evidence="1" id="KW-0547">Nucleotide-binding</keyword>
<name>A0A7K1KVQ3_9ACTN</name>
<dbReference type="PROSITE" id="PS00622">
    <property type="entry name" value="HTH_LUXR_1"/>
    <property type="match status" value="1"/>
</dbReference>
<dbReference type="InterPro" id="IPR041664">
    <property type="entry name" value="AAA_16"/>
</dbReference>
<dbReference type="GO" id="GO:0003677">
    <property type="term" value="F:DNA binding"/>
    <property type="evidence" value="ECO:0007669"/>
    <property type="project" value="InterPro"/>
</dbReference>
<dbReference type="InterPro" id="IPR011990">
    <property type="entry name" value="TPR-like_helical_dom_sf"/>
</dbReference>
<dbReference type="SUPFAM" id="SSF46894">
    <property type="entry name" value="C-terminal effector domain of the bipartite response regulators"/>
    <property type="match status" value="1"/>
</dbReference>
<dbReference type="InterPro" id="IPR000792">
    <property type="entry name" value="Tscrpt_reg_LuxR_C"/>
</dbReference>
<protein>
    <submittedName>
        <fullName evidence="4">AAA family ATPase</fullName>
    </submittedName>
</protein>
<dbReference type="AlphaFoldDB" id="A0A7K1KVQ3"/>
<dbReference type="Gene3D" id="1.10.10.10">
    <property type="entry name" value="Winged helix-like DNA-binding domain superfamily/Winged helix DNA-binding domain"/>
    <property type="match status" value="1"/>
</dbReference>
<dbReference type="SMART" id="SM00421">
    <property type="entry name" value="HTH_LUXR"/>
    <property type="match status" value="1"/>
</dbReference>
<dbReference type="EMBL" id="WOFH01000002">
    <property type="protein sequence ID" value="MUN36209.1"/>
    <property type="molecule type" value="Genomic_DNA"/>
</dbReference>
<dbReference type="InterPro" id="IPR016032">
    <property type="entry name" value="Sig_transdc_resp-reg_C-effctor"/>
</dbReference>
<sequence>MTVRMSLFDGRSLPTVWGIGVVLVERECGLAAIENMVKGSRGTGSRGLVITGGIATGKTTLLRAYVDRAREAGALSLYGVASRVERHVPFGVLEQLFHSPDLPPAGAAGAANWLDQAAGSLSGRGTAPAGQVPASVLRGLWQLLRDLLDQRPLVIAVGDMQHADEPSLRCLLYLVRRLRSERLHVVFTEGTGLDAANTLLRSEFLREPSFRQIRLAPLSKAGVVQMLAAHLDEQAAHDLAPAFHEASAGYPMLVRALIDDLCGGGPQVFPEGGEAGESFRRAVQRLLLQYDPPVIEFARAIALLGRPVPPSVLGRLLGTDVGTAHQAVAALTLAEILVDGRFRHRMFQNAVLGGSPTARRALHRRMAQLLHNEGAPARDVADHIVAAERLEEPWAVPILREAAEHALAHDEVGTGIDYLRVAYEICEERQRPRIVSMLVDAEWRVDPATVLRRLHEFDTSGAGESCGARLNAALNTTTPYLLWHGRLEEAADLTGGPPAGGETAESLGGLATSRLWAAYLYPGVFQTGPMECGAVEGGAVGGGVTGGGAVEGGASTCLEPDCVPVPLNPDLQSVGRLAMELAHGNEPSALADAEGILQRSRLNPRTLAPLTAALAVLVYNDRLDTASFWCDALLAEATERRSPTWHALLSAQRALISLRQGRLAEADGHAETALRLISAEGWGVAVGLPLAVRVLAATAMGDPARARASLDVPVPEAMFRTRMGVHYLAARGRYHLATGRSHAALSDFFACGKLMRDWGIDLPAVEPWRSGAAEAYRSLGKPRKARALADEQAALLRPGHRRARALTLRSQAATRDPETRAARLREAVDLFQVCGDRLGLAYAVMDLSRAVEALGDPVEARSLARRATALARECRAPVQAADAWSERPAARPASQGLPPARIMAALSGAERKVAALAAAGHTNREISEKLSITISTVEQHLTRIYRKLKVKRFDLKSVLHHTDLEGLWLG</sequence>
<feature type="domain" description="HTH luxR-type" evidence="3">
    <location>
        <begin position="899"/>
        <end position="963"/>
    </location>
</feature>
<dbReference type="PANTHER" id="PTHR16305">
    <property type="entry name" value="TESTICULAR SOLUBLE ADENYLYL CYCLASE"/>
    <property type="match status" value="1"/>
</dbReference>
<evidence type="ECO:0000256" key="1">
    <source>
        <dbReference type="ARBA" id="ARBA00022741"/>
    </source>
</evidence>
<dbReference type="CDD" id="cd06170">
    <property type="entry name" value="LuxR_C_like"/>
    <property type="match status" value="1"/>
</dbReference>
<reference evidence="4 5" key="1">
    <citation type="submission" date="2019-11" db="EMBL/GenBank/DDBJ databases">
        <authorList>
            <person name="Cao P."/>
        </authorList>
    </citation>
    <scope>NUCLEOTIDE SEQUENCE [LARGE SCALE GENOMIC DNA]</scope>
    <source>
        <strain evidence="4 5">NEAU-AAG5</strain>
    </source>
</reference>
<evidence type="ECO:0000313" key="5">
    <source>
        <dbReference type="Proteomes" id="UP000432015"/>
    </source>
</evidence>
<comment type="caution">
    <text evidence="4">The sequence shown here is derived from an EMBL/GenBank/DDBJ whole genome shotgun (WGS) entry which is preliminary data.</text>
</comment>
<dbReference type="GO" id="GO:0004016">
    <property type="term" value="F:adenylate cyclase activity"/>
    <property type="evidence" value="ECO:0007669"/>
    <property type="project" value="TreeGrafter"/>
</dbReference>
<keyword evidence="2" id="KW-0067">ATP-binding</keyword>
<dbReference type="PRINTS" id="PR00038">
    <property type="entry name" value="HTHLUXR"/>
</dbReference>
<evidence type="ECO:0000259" key="3">
    <source>
        <dbReference type="PROSITE" id="PS50043"/>
    </source>
</evidence>
<dbReference type="Gene3D" id="1.25.40.10">
    <property type="entry name" value="Tetratricopeptide repeat domain"/>
    <property type="match status" value="1"/>
</dbReference>
<dbReference type="Pfam" id="PF00196">
    <property type="entry name" value="GerE"/>
    <property type="match status" value="1"/>
</dbReference>
<dbReference type="PROSITE" id="PS50043">
    <property type="entry name" value="HTH_LUXR_2"/>
    <property type="match status" value="1"/>
</dbReference>
<dbReference type="Pfam" id="PF13191">
    <property type="entry name" value="AAA_16"/>
    <property type="match status" value="1"/>
</dbReference>
<dbReference type="Proteomes" id="UP000432015">
    <property type="component" value="Unassembled WGS sequence"/>
</dbReference>
<proteinExistence type="predicted"/>
<dbReference type="GO" id="GO:0005737">
    <property type="term" value="C:cytoplasm"/>
    <property type="evidence" value="ECO:0007669"/>
    <property type="project" value="TreeGrafter"/>
</dbReference>
<dbReference type="GO" id="GO:0006355">
    <property type="term" value="P:regulation of DNA-templated transcription"/>
    <property type="evidence" value="ECO:0007669"/>
    <property type="project" value="InterPro"/>
</dbReference>